<proteinExistence type="predicted"/>
<reference evidence="3" key="1">
    <citation type="submission" date="2023-06" db="EMBL/GenBank/DDBJ databases">
        <authorList>
            <person name="Delattre M."/>
        </authorList>
    </citation>
    <scope>NUCLEOTIDE SEQUENCE</scope>
    <source>
        <strain evidence="3">AF72</strain>
    </source>
</reference>
<keyword evidence="1" id="KW-0472">Membrane</keyword>
<dbReference type="Proteomes" id="UP001177023">
    <property type="component" value="Unassembled WGS sequence"/>
</dbReference>
<feature type="transmembrane region" description="Helical" evidence="1">
    <location>
        <begin position="12"/>
        <end position="30"/>
    </location>
</feature>
<gene>
    <name evidence="3" type="ORF">MSPICULIGERA_LOCUS23086</name>
    <name evidence="2" type="ORF">MSPICULIGERA_LOCUS7677</name>
</gene>
<feature type="non-terminal residue" evidence="3">
    <location>
        <position position="71"/>
    </location>
</feature>
<keyword evidence="1" id="KW-0812">Transmembrane</keyword>
<dbReference type="EMBL" id="CATQJA010002702">
    <property type="protein sequence ID" value="CAJ0585054.1"/>
    <property type="molecule type" value="Genomic_DNA"/>
</dbReference>
<organism evidence="3 4">
    <name type="scientific">Mesorhabditis spiculigera</name>
    <dbReference type="NCBI Taxonomy" id="96644"/>
    <lineage>
        <taxon>Eukaryota</taxon>
        <taxon>Metazoa</taxon>
        <taxon>Ecdysozoa</taxon>
        <taxon>Nematoda</taxon>
        <taxon>Chromadorea</taxon>
        <taxon>Rhabditida</taxon>
        <taxon>Rhabditina</taxon>
        <taxon>Rhabditomorpha</taxon>
        <taxon>Rhabditoidea</taxon>
        <taxon>Rhabditidae</taxon>
        <taxon>Mesorhabditinae</taxon>
        <taxon>Mesorhabditis</taxon>
    </lineage>
</organism>
<evidence type="ECO:0000256" key="1">
    <source>
        <dbReference type="SAM" id="Phobius"/>
    </source>
</evidence>
<accession>A0AA36DEY5</accession>
<comment type="caution">
    <text evidence="3">The sequence shown here is derived from an EMBL/GenBank/DDBJ whole genome shotgun (WGS) entry which is preliminary data.</text>
</comment>
<evidence type="ECO:0000313" key="4">
    <source>
        <dbReference type="Proteomes" id="UP001177023"/>
    </source>
</evidence>
<evidence type="ECO:0000313" key="3">
    <source>
        <dbReference type="EMBL" id="CAJ0585054.1"/>
    </source>
</evidence>
<keyword evidence="1" id="KW-1133">Transmembrane helix</keyword>
<keyword evidence="4" id="KW-1185">Reference proteome</keyword>
<protein>
    <submittedName>
        <fullName evidence="3">Uncharacterized protein</fullName>
    </submittedName>
</protein>
<name>A0AA36DEY5_9BILA</name>
<dbReference type="EMBL" id="CATQJA010001970">
    <property type="protein sequence ID" value="CAJ0569188.1"/>
    <property type="molecule type" value="Genomic_DNA"/>
</dbReference>
<sequence length="71" mass="8177">MAFKLSGKSAKEIAAFIGLLGMMHISYYTIQNSSMVHPDARQELFYVRWLKEKFPALKPYGVKEPDHPPKH</sequence>
<evidence type="ECO:0000313" key="2">
    <source>
        <dbReference type="EMBL" id="CAJ0569188.1"/>
    </source>
</evidence>
<dbReference type="AlphaFoldDB" id="A0AA36DEY5"/>